<dbReference type="RefSeq" id="WP_344626456.1">
    <property type="nucleotide sequence ID" value="NZ_BAAALD010000068.1"/>
</dbReference>
<organism evidence="1 2">
    <name type="scientific">Kitasatospora arboriphila</name>
    <dbReference type="NCBI Taxonomy" id="258052"/>
    <lineage>
        <taxon>Bacteria</taxon>
        <taxon>Bacillati</taxon>
        <taxon>Actinomycetota</taxon>
        <taxon>Actinomycetes</taxon>
        <taxon>Kitasatosporales</taxon>
        <taxon>Streptomycetaceae</taxon>
        <taxon>Kitasatospora</taxon>
    </lineage>
</organism>
<dbReference type="Proteomes" id="UP001499987">
    <property type="component" value="Unassembled WGS sequence"/>
</dbReference>
<comment type="caution">
    <text evidence="1">The sequence shown here is derived from an EMBL/GenBank/DDBJ whole genome shotgun (WGS) entry which is preliminary data.</text>
</comment>
<sequence length="150" mass="15642">MELRIDATDLPGRDCGPGPAFPGATGIHVGVQRRGRPEELLGLQPGDAPSASWTLRCTAVRGPRGVDLRGPHLQGGPYARFVHLSWGTVDACGGFTMFRRAKLMLDAVAPETVEAAVASGLLVARLGLTDGRGHPLCAAVRPPAVTWSAG</sequence>
<name>A0ABN1TX54_9ACTN</name>
<evidence type="ECO:0000313" key="1">
    <source>
        <dbReference type="EMBL" id="GAA1106622.1"/>
    </source>
</evidence>
<keyword evidence="2" id="KW-1185">Reference proteome</keyword>
<dbReference type="Pfam" id="PF19452">
    <property type="entry name" value="DUF5990"/>
    <property type="match status" value="1"/>
</dbReference>
<protein>
    <recommendedName>
        <fullName evidence="3">Monooxygenase</fullName>
    </recommendedName>
</protein>
<reference evidence="1 2" key="1">
    <citation type="journal article" date="2019" name="Int. J. Syst. Evol. Microbiol.">
        <title>The Global Catalogue of Microorganisms (GCM) 10K type strain sequencing project: providing services to taxonomists for standard genome sequencing and annotation.</title>
        <authorList>
            <consortium name="The Broad Institute Genomics Platform"/>
            <consortium name="The Broad Institute Genome Sequencing Center for Infectious Disease"/>
            <person name="Wu L."/>
            <person name="Ma J."/>
        </authorList>
    </citation>
    <scope>NUCLEOTIDE SEQUENCE [LARGE SCALE GENOMIC DNA]</scope>
    <source>
        <strain evidence="1 2">JCM 13002</strain>
    </source>
</reference>
<dbReference type="EMBL" id="BAAALD010000068">
    <property type="protein sequence ID" value="GAA1106622.1"/>
    <property type="molecule type" value="Genomic_DNA"/>
</dbReference>
<proteinExistence type="predicted"/>
<gene>
    <name evidence="1" type="ORF">GCM10009663_55790</name>
</gene>
<evidence type="ECO:0000313" key="2">
    <source>
        <dbReference type="Proteomes" id="UP001499987"/>
    </source>
</evidence>
<dbReference type="InterPro" id="IPR046032">
    <property type="entry name" value="DUF5990"/>
</dbReference>
<evidence type="ECO:0008006" key="3">
    <source>
        <dbReference type="Google" id="ProtNLM"/>
    </source>
</evidence>
<accession>A0ABN1TX54</accession>